<dbReference type="EMBL" id="FNXB01000128">
    <property type="protein sequence ID" value="SEI22448.1"/>
    <property type="molecule type" value="Genomic_DNA"/>
</dbReference>
<evidence type="ECO:0000313" key="3">
    <source>
        <dbReference type="EMBL" id="SEP35532.1"/>
    </source>
</evidence>
<dbReference type="Proteomes" id="UP000183063">
    <property type="component" value="Unassembled WGS sequence"/>
</dbReference>
<protein>
    <submittedName>
        <fullName evidence="2">Uncharacterized protein</fullName>
    </submittedName>
</protein>
<keyword evidence="1" id="KW-0472">Membrane</keyword>
<organism evidence="2 4">
    <name type="scientific">Rhizobium tibeticum</name>
    <dbReference type="NCBI Taxonomy" id="501024"/>
    <lineage>
        <taxon>Bacteria</taxon>
        <taxon>Pseudomonadati</taxon>
        <taxon>Pseudomonadota</taxon>
        <taxon>Alphaproteobacteria</taxon>
        <taxon>Hyphomicrobiales</taxon>
        <taxon>Rhizobiaceae</taxon>
        <taxon>Rhizobium/Agrobacterium group</taxon>
        <taxon>Rhizobium</taxon>
    </lineage>
</organism>
<evidence type="ECO:0000313" key="2">
    <source>
        <dbReference type="EMBL" id="SEI22448.1"/>
    </source>
</evidence>
<feature type="transmembrane region" description="Helical" evidence="1">
    <location>
        <begin position="15"/>
        <end position="36"/>
    </location>
</feature>
<dbReference type="Proteomes" id="UP000198939">
    <property type="component" value="Unassembled WGS sequence"/>
</dbReference>
<reference evidence="4" key="2">
    <citation type="submission" date="2016-10" db="EMBL/GenBank/DDBJ databases">
        <authorList>
            <person name="Wibberg D."/>
        </authorList>
    </citation>
    <scope>NUCLEOTIDE SEQUENCE [LARGE SCALE GENOMIC DNA]</scope>
</reference>
<reference evidence="2" key="3">
    <citation type="submission" date="2016-10" db="EMBL/GenBank/DDBJ databases">
        <authorList>
            <person name="de Groot N.N."/>
        </authorList>
    </citation>
    <scope>NUCLEOTIDE SEQUENCE [LARGE SCALE GENOMIC DNA]</scope>
    <source>
        <strain evidence="2">CCBAU85039</strain>
    </source>
</reference>
<evidence type="ECO:0000313" key="4">
    <source>
        <dbReference type="Proteomes" id="UP000183063"/>
    </source>
</evidence>
<proteinExistence type="predicted"/>
<dbReference type="AlphaFoldDB" id="A0A1H8X6I5"/>
<keyword evidence="1" id="KW-0812">Transmembrane</keyword>
<keyword evidence="1" id="KW-1133">Transmembrane helix</keyword>
<accession>A0A1H8X6I5</accession>
<gene>
    <name evidence="2" type="ORF">RTCCBAU85039_6854</name>
    <name evidence="3" type="ORF">SAMN05216228_11075</name>
</gene>
<name>A0A1H8X6I5_9HYPH</name>
<sequence>MIGVDYSSISLNPPMWTLIQEMRISLMFPLMAFLIVRCS</sequence>
<evidence type="ECO:0000313" key="5">
    <source>
        <dbReference type="Proteomes" id="UP000198939"/>
    </source>
</evidence>
<dbReference type="EMBL" id="FOCV01000107">
    <property type="protein sequence ID" value="SEP35532.1"/>
    <property type="molecule type" value="Genomic_DNA"/>
</dbReference>
<keyword evidence="5" id="KW-1185">Reference proteome</keyword>
<reference evidence="3 5" key="1">
    <citation type="submission" date="2016-10" db="EMBL/GenBank/DDBJ databases">
        <authorList>
            <person name="Varghese N."/>
            <person name="Submissions S."/>
        </authorList>
    </citation>
    <scope>NUCLEOTIDE SEQUENCE [LARGE SCALE GENOMIC DNA]</scope>
    <source>
        <strain evidence="3 5">CGMCC 1.7071</strain>
    </source>
</reference>
<evidence type="ECO:0000256" key="1">
    <source>
        <dbReference type="SAM" id="Phobius"/>
    </source>
</evidence>